<dbReference type="OrthoDB" id="4226885at2759"/>
<dbReference type="EMBL" id="JAPQKR010000016">
    <property type="protein sequence ID" value="KAJ5191518.1"/>
    <property type="molecule type" value="Genomic_DNA"/>
</dbReference>
<dbReference type="Proteomes" id="UP001150904">
    <property type="component" value="Unassembled WGS sequence"/>
</dbReference>
<feature type="non-terminal residue" evidence="3">
    <location>
        <position position="639"/>
    </location>
</feature>
<organism evidence="3 4">
    <name type="scientific">Penicillium cinerascens</name>
    <dbReference type="NCBI Taxonomy" id="70096"/>
    <lineage>
        <taxon>Eukaryota</taxon>
        <taxon>Fungi</taxon>
        <taxon>Dikarya</taxon>
        <taxon>Ascomycota</taxon>
        <taxon>Pezizomycotina</taxon>
        <taxon>Eurotiomycetes</taxon>
        <taxon>Eurotiomycetidae</taxon>
        <taxon>Eurotiales</taxon>
        <taxon>Aspergillaceae</taxon>
        <taxon>Penicillium</taxon>
    </lineage>
</organism>
<proteinExistence type="predicted"/>
<dbReference type="RefSeq" id="XP_058304458.1">
    <property type="nucleotide sequence ID" value="XM_058457559.1"/>
</dbReference>
<dbReference type="AlphaFoldDB" id="A0A9W9J6J9"/>
<feature type="transmembrane region" description="Helical" evidence="2">
    <location>
        <begin position="64"/>
        <end position="86"/>
    </location>
</feature>
<keyword evidence="2" id="KW-0812">Transmembrane</keyword>
<keyword evidence="2" id="KW-0472">Membrane</keyword>
<sequence length="639" mass="71099">AARHFDTLIMATGFSATPRKEGTWTKLVIFISLYCLILESILEWVLVLFLYGNHYVDSKMTLSLVLSLVSSFLSVPLVSLQSLVAWQYNKIGGFGQKKTVLHNVCTYVYRLCLMLWLATCVTGLVVAAQQVYCLPSGTDATYWRVGISCAFHRASVIVAVVTLITVCTLYCARELCDRPYDVSLIGIYKRKPRHVFEDGSIFSGHSWDSDETLKNEILNLCRQHDGMANGEQWYLDPLANKVNCHPSIKHPAPIRLRPQLTVNTDPGSIHGEIISGVTVSPDDTWPRHSPGGQTVASDFYPISRTSTVLTSDSRYLLSDMIVPKVPPIPEQYTTHPTHKRGKSSLSSIRRFLPKAFPLSLPLSSDPQIRALVDPNAASDVEKQVVTPSIKNGTESTTKEVTSHKQSTGVQTTTPTTPASRPDGHIRTMTMNSADAPEVVPEEDFPTQPAKVRRSQTACFAPTSFSVHHPHHPNYTPGPSNPRSYSMACRQNTTILPAHADMRRSKSRRTPIVQVPTRSNSYQFDQTHIPRHTQSQYQPTYYSQPTRWGSQPMYDPSRSVPALSAVSRRNDVEIIFPSTRRARSSTHGGKSGSLGCILESTDPWLSADPRRVSAAVSETRRNVIDQSTYRGANRTSIPFY</sequence>
<comment type="caution">
    <text evidence="3">The sequence shown here is derived from an EMBL/GenBank/DDBJ whole genome shotgun (WGS) entry which is preliminary data.</text>
</comment>
<feature type="transmembrane region" description="Helical" evidence="2">
    <location>
        <begin position="151"/>
        <end position="172"/>
    </location>
</feature>
<keyword evidence="4" id="KW-1185">Reference proteome</keyword>
<evidence type="ECO:0000256" key="2">
    <source>
        <dbReference type="SAM" id="Phobius"/>
    </source>
</evidence>
<accession>A0A9W9J6J9</accession>
<keyword evidence="2" id="KW-1133">Transmembrane helix</keyword>
<feature type="transmembrane region" description="Helical" evidence="2">
    <location>
        <begin position="107"/>
        <end position="131"/>
    </location>
</feature>
<feature type="transmembrane region" description="Helical" evidence="2">
    <location>
        <begin position="27"/>
        <end position="52"/>
    </location>
</feature>
<reference evidence="3" key="2">
    <citation type="journal article" date="2023" name="IMA Fungus">
        <title>Comparative genomic study of the Penicillium genus elucidates a diverse pangenome and 15 lateral gene transfer events.</title>
        <authorList>
            <person name="Petersen C."/>
            <person name="Sorensen T."/>
            <person name="Nielsen M.R."/>
            <person name="Sondergaard T.E."/>
            <person name="Sorensen J.L."/>
            <person name="Fitzpatrick D.A."/>
            <person name="Frisvad J.C."/>
            <person name="Nielsen K.L."/>
        </authorList>
    </citation>
    <scope>NUCLEOTIDE SEQUENCE</scope>
    <source>
        <strain evidence="3">IBT 15544</strain>
    </source>
</reference>
<feature type="region of interest" description="Disordered" evidence="1">
    <location>
        <begin position="389"/>
        <end position="425"/>
    </location>
</feature>
<reference evidence="3" key="1">
    <citation type="submission" date="2022-12" db="EMBL/GenBank/DDBJ databases">
        <authorList>
            <person name="Petersen C."/>
        </authorList>
    </citation>
    <scope>NUCLEOTIDE SEQUENCE</scope>
    <source>
        <strain evidence="3">IBT 15544</strain>
    </source>
</reference>
<protein>
    <submittedName>
        <fullName evidence="3">Uncharacterized protein</fullName>
    </submittedName>
</protein>
<evidence type="ECO:0000313" key="4">
    <source>
        <dbReference type="Proteomes" id="UP001150904"/>
    </source>
</evidence>
<evidence type="ECO:0000313" key="3">
    <source>
        <dbReference type="EMBL" id="KAJ5191518.1"/>
    </source>
</evidence>
<dbReference type="GeneID" id="83184860"/>
<evidence type="ECO:0000256" key="1">
    <source>
        <dbReference type="SAM" id="MobiDB-lite"/>
    </source>
</evidence>
<name>A0A9W9J6J9_9EURO</name>
<gene>
    <name evidence="3" type="ORF">N7498_010503</name>
</gene>